<feature type="signal peptide" evidence="2">
    <location>
        <begin position="1"/>
        <end position="16"/>
    </location>
</feature>
<dbReference type="EMBL" id="MCGR01000111">
    <property type="protein sequence ID" value="ORY49734.1"/>
    <property type="molecule type" value="Genomic_DNA"/>
</dbReference>
<dbReference type="STRING" id="106004.A0A1Y2CS96"/>
<sequence>MHVAVLLPLLAKLAAAFVVPPVPDASVLAPPSFDLLSSPSTSPLVRKDELYNNRVLLIRHGEKRRNGKEGLSKAGRKRAQCLRRVLGRHNTHSHNVGLIIAQSYNADNGKRARPYFTVLPLAKDLGLEVHTDCERDDPKCVAKLVADFAKRSDKDVLICWKHSFLHTIAQGLGSRARLTYPDDRFDIMWIMKHRRIISKESEKCRGIDDDRMDGKHDRDLELEPERLGEVEEGEEDDMDLEELDLAELLSMGEEVDAEEIALEREEQWSSGQVPLGL</sequence>
<keyword evidence="4" id="KW-1185">Reference proteome</keyword>
<feature type="compositionally biased region" description="Basic and acidic residues" evidence="1">
    <location>
        <begin position="207"/>
        <end position="229"/>
    </location>
</feature>
<keyword evidence="2" id="KW-0732">Signal</keyword>
<evidence type="ECO:0000256" key="2">
    <source>
        <dbReference type="SAM" id="SignalP"/>
    </source>
</evidence>
<evidence type="ECO:0000313" key="4">
    <source>
        <dbReference type="Proteomes" id="UP000193467"/>
    </source>
</evidence>
<gene>
    <name evidence="3" type="ORF">BCR35DRAFT_310792</name>
</gene>
<feature type="chain" id="PRO_5013390802" description="Histidine phosphatase superfamily" evidence="2">
    <location>
        <begin position="17"/>
        <end position="277"/>
    </location>
</feature>
<evidence type="ECO:0000313" key="3">
    <source>
        <dbReference type="EMBL" id="ORY49734.1"/>
    </source>
</evidence>
<protein>
    <recommendedName>
        <fullName evidence="5">Histidine phosphatase superfamily</fullName>
    </recommendedName>
</protein>
<dbReference type="Proteomes" id="UP000193467">
    <property type="component" value="Unassembled WGS sequence"/>
</dbReference>
<dbReference type="InParanoid" id="A0A1Y2CS96"/>
<reference evidence="3 4" key="1">
    <citation type="submission" date="2016-07" db="EMBL/GenBank/DDBJ databases">
        <title>Pervasive Adenine N6-methylation of Active Genes in Fungi.</title>
        <authorList>
            <consortium name="DOE Joint Genome Institute"/>
            <person name="Mondo S.J."/>
            <person name="Dannebaum R.O."/>
            <person name="Kuo R.C."/>
            <person name="Labutti K."/>
            <person name="Haridas S."/>
            <person name="Kuo A."/>
            <person name="Salamov A."/>
            <person name="Ahrendt S.R."/>
            <person name="Lipzen A."/>
            <person name="Sullivan W."/>
            <person name="Andreopoulos W.B."/>
            <person name="Clum A."/>
            <person name="Lindquist E."/>
            <person name="Daum C."/>
            <person name="Ramamoorthy G.K."/>
            <person name="Gryganskyi A."/>
            <person name="Culley D."/>
            <person name="Magnuson J.K."/>
            <person name="James T.Y."/>
            <person name="O'Malley M.A."/>
            <person name="Stajich J.E."/>
            <person name="Spatafora J.W."/>
            <person name="Visel A."/>
            <person name="Grigoriev I.V."/>
        </authorList>
    </citation>
    <scope>NUCLEOTIDE SEQUENCE [LARGE SCALE GENOMIC DNA]</scope>
    <source>
        <strain evidence="3 4">62-1032</strain>
    </source>
</reference>
<dbReference type="OrthoDB" id="425925at2759"/>
<proteinExistence type="predicted"/>
<accession>A0A1Y2CS96</accession>
<evidence type="ECO:0000256" key="1">
    <source>
        <dbReference type="SAM" id="MobiDB-lite"/>
    </source>
</evidence>
<dbReference type="AlphaFoldDB" id="A0A1Y2CS96"/>
<feature type="region of interest" description="Disordered" evidence="1">
    <location>
        <begin position="207"/>
        <end position="238"/>
    </location>
</feature>
<evidence type="ECO:0008006" key="5">
    <source>
        <dbReference type="Google" id="ProtNLM"/>
    </source>
</evidence>
<comment type="caution">
    <text evidence="3">The sequence shown here is derived from an EMBL/GenBank/DDBJ whole genome shotgun (WGS) entry which is preliminary data.</text>
</comment>
<organism evidence="3 4">
    <name type="scientific">Leucosporidium creatinivorum</name>
    <dbReference type="NCBI Taxonomy" id="106004"/>
    <lineage>
        <taxon>Eukaryota</taxon>
        <taxon>Fungi</taxon>
        <taxon>Dikarya</taxon>
        <taxon>Basidiomycota</taxon>
        <taxon>Pucciniomycotina</taxon>
        <taxon>Microbotryomycetes</taxon>
        <taxon>Leucosporidiales</taxon>
        <taxon>Leucosporidium</taxon>
    </lineage>
</organism>
<name>A0A1Y2CS96_9BASI</name>